<evidence type="ECO:0000313" key="3">
    <source>
        <dbReference type="EMBL" id="KAK2721283.1"/>
    </source>
</evidence>
<dbReference type="PANTHER" id="PTHR17469">
    <property type="entry name" value="SPERM SPECIFIC ANTIGEN 2-RELATED"/>
    <property type="match status" value="1"/>
</dbReference>
<dbReference type="InterPro" id="IPR029325">
    <property type="entry name" value="ITPR-bd"/>
</dbReference>
<reference evidence="3" key="1">
    <citation type="submission" date="2023-07" db="EMBL/GenBank/DDBJ databases">
        <title>Chromosome-level genome assembly of Artemia franciscana.</title>
        <authorList>
            <person name="Jo E."/>
        </authorList>
    </citation>
    <scope>NUCLEOTIDE SEQUENCE</scope>
    <source>
        <tissue evidence="3">Whole body</tissue>
    </source>
</reference>
<dbReference type="Pfam" id="PF14722">
    <property type="entry name" value="KRAP_IP3R_bind"/>
    <property type="match status" value="1"/>
</dbReference>
<feature type="region of interest" description="Disordered" evidence="1">
    <location>
        <begin position="505"/>
        <end position="524"/>
    </location>
</feature>
<gene>
    <name evidence="3" type="ORF">QYM36_003535</name>
</gene>
<feature type="region of interest" description="Disordered" evidence="1">
    <location>
        <begin position="1"/>
        <end position="22"/>
    </location>
</feature>
<evidence type="ECO:0000259" key="2">
    <source>
        <dbReference type="SMART" id="SM01257"/>
    </source>
</evidence>
<feature type="compositionally biased region" description="Polar residues" evidence="1">
    <location>
        <begin position="13"/>
        <end position="22"/>
    </location>
</feature>
<feature type="region of interest" description="Disordered" evidence="1">
    <location>
        <begin position="284"/>
        <end position="309"/>
    </location>
</feature>
<evidence type="ECO:0000256" key="1">
    <source>
        <dbReference type="SAM" id="MobiDB-lite"/>
    </source>
</evidence>
<comment type="caution">
    <text evidence="3">The sequence shown here is derived from an EMBL/GenBank/DDBJ whole genome shotgun (WGS) entry which is preliminary data.</text>
</comment>
<name>A0AA88I1L5_ARTSF</name>
<protein>
    <recommendedName>
        <fullName evidence="2">ITPR-interacting domain-containing protein</fullName>
    </recommendedName>
</protein>
<dbReference type="SMART" id="SM01257">
    <property type="entry name" value="KRAP_IP3R_bind"/>
    <property type="match status" value="1"/>
</dbReference>
<feature type="domain" description="ITPR-interacting" evidence="2">
    <location>
        <begin position="130"/>
        <end position="291"/>
    </location>
</feature>
<dbReference type="InterPro" id="IPR043444">
    <property type="entry name" value="TESPA1-like"/>
</dbReference>
<dbReference type="PANTHER" id="PTHR17469:SF15">
    <property type="entry name" value="ITPR-INTERACTING DOMAIN-CONTAINING PROTEIN"/>
    <property type="match status" value="1"/>
</dbReference>
<dbReference type="Proteomes" id="UP001187531">
    <property type="component" value="Unassembled WGS sequence"/>
</dbReference>
<dbReference type="GO" id="GO:0005102">
    <property type="term" value="F:signaling receptor binding"/>
    <property type="evidence" value="ECO:0007669"/>
    <property type="project" value="InterPro"/>
</dbReference>
<evidence type="ECO:0000313" key="4">
    <source>
        <dbReference type="Proteomes" id="UP001187531"/>
    </source>
</evidence>
<feature type="compositionally biased region" description="Polar residues" evidence="1">
    <location>
        <begin position="549"/>
        <end position="564"/>
    </location>
</feature>
<organism evidence="3 4">
    <name type="scientific">Artemia franciscana</name>
    <name type="common">Brine shrimp</name>
    <name type="synonym">Artemia sanfranciscana</name>
    <dbReference type="NCBI Taxonomy" id="6661"/>
    <lineage>
        <taxon>Eukaryota</taxon>
        <taxon>Metazoa</taxon>
        <taxon>Ecdysozoa</taxon>
        <taxon>Arthropoda</taxon>
        <taxon>Crustacea</taxon>
        <taxon>Branchiopoda</taxon>
        <taxon>Anostraca</taxon>
        <taxon>Artemiidae</taxon>
        <taxon>Artemia</taxon>
    </lineage>
</organism>
<dbReference type="AlphaFoldDB" id="A0AA88I1L5"/>
<accession>A0AA88I1L5</accession>
<proteinExistence type="predicted"/>
<dbReference type="EMBL" id="JAVRJZ010000006">
    <property type="protein sequence ID" value="KAK2721283.1"/>
    <property type="molecule type" value="Genomic_DNA"/>
</dbReference>
<keyword evidence="4" id="KW-1185">Reference proteome</keyword>
<sequence length="822" mass="91313">MEDENSCDGFHGNDSTNNSVPAISVVDTGSLSESSALDFADEDEPKKCTLDIVCDTSSAHNRKSPITVQEWVEHLPTLNKESLSLNRKRPEDEEQTSLIQEDGKIENVTFPAIPVDRGVKKTRKSIQFDLTRNSSFNSDASRSSVEIMLELREPDPEELLLDLGFGGPPNLVSRLPPRFLKPSKLKGIDLKSFIEREEEAQQTADIGSLGYRGLSGPSNRRHSIIVNKMLDCLKEERRNSCTLKNSNSHSFMRQSWDSSFLDERPEFDAPLAFSRFQDINGNLRRFSSTSTPKPKSRHGSRSGIASSQDEDCFNNTSKFSSDNDSVILRKSGRTGFVSPIRDSEVVESQCSDLEKETQNDLNVMKRFKDGPSIEFLKLNKKVDRISPVDHTLSFPCDSTKTADRDDSSSSIETISSFSIDASDYEASFVGLEDGEKLNKLSEKFQEIIPNFSQMQPQDQIPLRLSLNSLHKNIMIEDLSGSITPKASHLDSDCFVEKSKNVGGSLTSPFASVTNEENSSEGEGHHSFSSFYSVFSSTVDNPAENEFKDSQNVGNEPTEMNISSPISPPEIRKDTQVIIESNKQKNGTSFCDIPVHSNVFGPTPSIVENQNTFIKSDVLKVESENFAPRKVGSPSSIRRLGSSSINSSISVPSALGVLESSTCPDKFYTRENDQRSPLSLSYEDQLRVNDVPVCSSKASLQRQRRLHSDPEVDVTSLNEEEKYAMNKYEILQITETINDAFGRIGDTLEKQTEVISAQAKELKSGTLTDTEAQKGKSALEDSISRLSVENSKIMDAIETNYKELQNVRKLLAVILQKLDDLSS</sequence>
<feature type="compositionally biased region" description="Polar residues" evidence="1">
    <location>
        <begin position="284"/>
        <end position="293"/>
    </location>
</feature>
<feature type="region of interest" description="Disordered" evidence="1">
    <location>
        <begin position="542"/>
        <end position="568"/>
    </location>
</feature>